<reference evidence="2 3" key="1">
    <citation type="journal article" date="2012" name="J. Bacteriol.">
        <title>Draft Genome Sequences for Two Metal-Reducing Pelosinus fermentans Strains Isolated from a Cr(VI)-Contaminated Site and for Type Strain R7.</title>
        <authorList>
            <person name="Brown S.D."/>
            <person name="Podar M."/>
            <person name="Klingeman D.M."/>
            <person name="Johnson C.M."/>
            <person name="Yang Z.K."/>
            <person name="Utturkar S.M."/>
            <person name="Land M.L."/>
            <person name="Mosher J.J."/>
            <person name="Hurt R.A.Jr."/>
            <person name="Phelps T.J."/>
            <person name="Palumbo A.V."/>
            <person name="Arkin A.P."/>
            <person name="Hazen T.C."/>
            <person name="Elias D.A."/>
        </authorList>
    </citation>
    <scope>NUCLEOTIDE SEQUENCE [LARGE SCALE GENOMIC DNA]</scope>
    <source>
        <strain evidence="2 3">B4</strain>
    </source>
</reference>
<dbReference type="Proteomes" id="UP000004324">
    <property type="component" value="Unassembled WGS sequence"/>
</dbReference>
<feature type="transmembrane region" description="Helical" evidence="1">
    <location>
        <begin position="20"/>
        <end position="39"/>
    </location>
</feature>
<dbReference type="EMBL" id="AKVJ01000066">
    <property type="protein sequence ID" value="EIW16390.1"/>
    <property type="molecule type" value="Genomic_DNA"/>
</dbReference>
<keyword evidence="3" id="KW-1185">Reference proteome</keyword>
<keyword evidence="1" id="KW-0812">Transmembrane</keyword>
<proteinExistence type="predicted"/>
<comment type="caution">
    <text evidence="2">The sequence shown here is derived from an EMBL/GenBank/DDBJ whole genome shotgun (WGS) entry which is preliminary data.</text>
</comment>
<dbReference type="PATRIC" id="fig|1149862.3.peg.3906"/>
<organism evidence="2 3">
    <name type="scientific">Pelosinus fermentans B4</name>
    <dbReference type="NCBI Taxonomy" id="1149862"/>
    <lineage>
        <taxon>Bacteria</taxon>
        <taxon>Bacillati</taxon>
        <taxon>Bacillota</taxon>
        <taxon>Negativicutes</taxon>
        <taxon>Selenomonadales</taxon>
        <taxon>Sporomusaceae</taxon>
        <taxon>Pelosinus</taxon>
    </lineage>
</organism>
<protein>
    <submittedName>
        <fullName evidence="2">Uncharacterized protein</fullName>
    </submittedName>
</protein>
<evidence type="ECO:0000256" key="1">
    <source>
        <dbReference type="SAM" id="Phobius"/>
    </source>
</evidence>
<keyword evidence="1" id="KW-0472">Membrane</keyword>
<keyword evidence="1" id="KW-1133">Transmembrane helix</keyword>
<dbReference type="AlphaFoldDB" id="I8RFF7"/>
<gene>
    <name evidence="2" type="ORF">FB4_0901</name>
</gene>
<evidence type="ECO:0000313" key="2">
    <source>
        <dbReference type="EMBL" id="EIW16390.1"/>
    </source>
</evidence>
<evidence type="ECO:0000313" key="3">
    <source>
        <dbReference type="Proteomes" id="UP000004324"/>
    </source>
</evidence>
<accession>I8RFF7</accession>
<sequence>MLGIFNEIGIRITNGGFKSHLAVFFISLALGIIILRLVFSKLLKIIAAKTKISYPLLQQTFKGIP</sequence>
<name>I8RFF7_9FIRM</name>